<protein>
    <submittedName>
        <fullName evidence="1">Uncharacterized protein</fullName>
    </submittedName>
</protein>
<dbReference type="EMBL" id="MU276219">
    <property type="protein sequence ID" value="KAI0040186.1"/>
    <property type="molecule type" value="Genomic_DNA"/>
</dbReference>
<evidence type="ECO:0000313" key="1">
    <source>
        <dbReference type="EMBL" id="KAI0040186.1"/>
    </source>
</evidence>
<sequence length="130" mass="14074">MRINSTEPFGKRLARKRADEKKRREDIMNAWLRSNPEYKPRRKYRKPVDMRPPAPSIQKELDAVWNATAGASGWGNADWAADWTGWGSTDGAGWGSTDGVGWGHTDGTGWGHTDGTGSGLTDGAGSGNTA</sequence>
<evidence type="ECO:0000313" key="2">
    <source>
        <dbReference type="Proteomes" id="UP000814033"/>
    </source>
</evidence>
<proteinExistence type="predicted"/>
<accession>A0ACB8R9B5</accession>
<keyword evidence="2" id="KW-1185">Reference proteome</keyword>
<reference evidence="1" key="2">
    <citation type="journal article" date="2022" name="New Phytol.">
        <title>Evolutionary transition to the ectomycorrhizal habit in the genomes of a hyperdiverse lineage of mushroom-forming fungi.</title>
        <authorList>
            <person name="Looney B."/>
            <person name="Miyauchi S."/>
            <person name="Morin E."/>
            <person name="Drula E."/>
            <person name="Courty P.E."/>
            <person name="Kohler A."/>
            <person name="Kuo A."/>
            <person name="LaButti K."/>
            <person name="Pangilinan J."/>
            <person name="Lipzen A."/>
            <person name="Riley R."/>
            <person name="Andreopoulos W."/>
            <person name="He G."/>
            <person name="Johnson J."/>
            <person name="Nolan M."/>
            <person name="Tritt A."/>
            <person name="Barry K.W."/>
            <person name="Grigoriev I.V."/>
            <person name="Nagy L.G."/>
            <person name="Hibbett D."/>
            <person name="Henrissat B."/>
            <person name="Matheny P.B."/>
            <person name="Labbe J."/>
            <person name="Martin F.M."/>
        </authorList>
    </citation>
    <scope>NUCLEOTIDE SEQUENCE</scope>
    <source>
        <strain evidence="1">FP105234-sp</strain>
    </source>
</reference>
<dbReference type="Proteomes" id="UP000814033">
    <property type="component" value="Unassembled WGS sequence"/>
</dbReference>
<gene>
    <name evidence="1" type="ORF">FA95DRAFT_1611993</name>
</gene>
<organism evidence="1 2">
    <name type="scientific">Auriscalpium vulgare</name>
    <dbReference type="NCBI Taxonomy" id="40419"/>
    <lineage>
        <taxon>Eukaryota</taxon>
        <taxon>Fungi</taxon>
        <taxon>Dikarya</taxon>
        <taxon>Basidiomycota</taxon>
        <taxon>Agaricomycotina</taxon>
        <taxon>Agaricomycetes</taxon>
        <taxon>Russulales</taxon>
        <taxon>Auriscalpiaceae</taxon>
        <taxon>Auriscalpium</taxon>
    </lineage>
</organism>
<reference evidence="1" key="1">
    <citation type="submission" date="2021-02" db="EMBL/GenBank/DDBJ databases">
        <authorList>
            <consortium name="DOE Joint Genome Institute"/>
            <person name="Ahrendt S."/>
            <person name="Looney B.P."/>
            <person name="Miyauchi S."/>
            <person name="Morin E."/>
            <person name="Drula E."/>
            <person name="Courty P.E."/>
            <person name="Chicoki N."/>
            <person name="Fauchery L."/>
            <person name="Kohler A."/>
            <person name="Kuo A."/>
            <person name="Labutti K."/>
            <person name="Pangilinan J."/>
            <person name="Lipzen A."/>
            <person name="Riley R."/>
            <person name="Andreopoulos W."/>
            <person name="He G."/>
            <person name="Johnson J."/>
            <person name="Barry K.W."/>
            <person name="Grigoriev I.V."/>
            <person name="Nagy L."/>
            <person name="Hibbett D."/>
            <person name="Henrissat B."/>
            <person name="Matheny P.B."/>
            <person name="Labbe J."/>
            <person name="Martin F."/>
        </authorList>
    </citation>
    <scope>NUCLEOTIDE SEQUENCE</scope>
    <source>
        <strain evidence="1">FP105234-sp</strain>
    </source>
</reference>
<name>A0ACB8R9B5_9AGAM</name>
<comment type="caution">
    <text evidence="1">The sequence shown here is derived from an EMBL/GenBank/DDBJ whole genome shotgun (WGS) entry which is preliminary data.</text>
</comment>